<accession>A0ABN1CFV0</accession>
<evidence type="ECO:0000313" key="1">
    <source>
        <dbReference type="EMBL" id="GAA0518335.1"/>
    </source>
</evidence>
<sequence>MVLPGAPAATPPRERWLSASVLKGRHANIAMSDREGEKQATAAVHRCQDVIDHDPPERIP</sequence>
<evidence type="ECO:0000313" key="2">
    <source>
        <dbReference type="Proteomes" id="UP001500729"/>
    </source>
</evidence>
<organism evidence="1 2">
    <name type="scientific">Saccharopolyspora erythraea</name>
    <name type="common">Streptomyces erythraeus</name>
    <dbReference type="NCBI Taxonomy" id="1836"/>
    <lineage>
        <taxon>Bacteria</taxon>
        <taxon>Bacillati</taxon>
        <taxon>Actinomycetota</taxon>
        <taxon>Actinomycetes</taxon>
        <taxon>Pseudonocardiales</taxon>
        <taxon>Pseudonocardiaceae</taxon>
        <taxon>Saccharopolyspora</taxon>
    </lineage>
</organism>
<gene>
    <name evidence="1" type="ORF">GCM10009533_16790</name>
</gene>
<name>A0ABN1CFV0_SACER</name>
<protein>
    <submittedName>
        <fullName evidence="1">Uncharacterized protein</fullName>
    </submittedName>
</protein>
<keyword evidence="2" id="KW-1185">Reference proteome</keyword>
<dbReference type="EMBL" id="BAAAGS010000008">
    <property type="protein sequence ID" value="GAA0518335.1"/>
    <property type="molecule type" value="Genomic_DNA"/>
</dbReference>
<reference evidence="1 2" key="1">
    <citation type="journal article" date="2019" name="Int. J. Syst. Evol. Microbiol.">
        <title>The Global Catalogue of Microorganisms (GCM) 10K type strain sequencing project: providing services to taxonomists for standard genome sequencing and annotation.</title>
        <authorList>
            <consortium name="The Broad Institute Genomics Platform"/>
            <consortium name="The Broad Institute Genome Sequencing Center for Infectious Disease"/>
            <person name="Wu L."/>
            <person name="Ma J."/>
        </authorList>
    </citation>
    <scope>NUCLEOTIDE SEQUENCE [LARGE SCALE GENOMIC DNA]</scope>
    <source>
        <strain evidence="1 2">JCM 10303</strain>
    </source>
</reference>
<comment type="caution">
    <text evidence="1">The sequence shown here is derived from an EMBL/GenBank/DDBJ whole genome shotgun (WGS) entry which is preliminary data.</text>
</comment>
<proteinExistence type="predicted"/>
<dbReference type="Proteomes" id="UP001500729">
    <property type="component" value="Unassembled WGS sequence"/>
</dbReference>